<dbReference type="GO" id="GO:0006351">
    <property type="term" value="P:DNA-templated transcription"/>
    <property type="evidence" value="ECO:0007669"/>
    <property type="project" value="InterPro"/>
</dbReference>
<evidence type="ECO:0000313" key="1">
    <source>
        <dbReference type="EMBL" id="PON54195.1"/>
    </source>
</evidence>
<dbReference type="Proteomes" id="UP000237000">
    <property type="component" value="Unassembled WGS sequence"/>
</dbReference>
<gene>
    <name evidence="1" type="ORF">TorRG33x02_303130</name>
</gene>
<reference evidence="2" key="1">
    <citation type="submission" date="2016-06" db="EMBL/GenBank/DDBJ databases">
        <title>Parallel loss of symbiosis genes in relatives of nitrogen-fixing non-legume Parasponia.</title>
        <authorList>
            <person name="Van Velzen R."/>
            <person name="Holmer R."/>
            <person name="Bu F."/>
            <person name="Rutten L."/>
            <person name="Van Zeijl A."/>
            <person name="Liu W."/>
            <person name="Santuari L."/>
            <person name="Cao Q."/>
            <person name="Sharma T."/>
            <person name="Shen D."/>
            <person name="Roswanjaya Y."/>
            <person name="Wardhani T."/>
            <person name="Kalhor M.S."/>
            <person name="Jansen J."/>
            <person name="Van den Hoogen J."/>
            <person name="Gungor B."/>
            <person name="Hartog M."/>
            <person name="Hontelez J."/>
            <person name="Verver J."/>
            <person name="Yang W.-C."/>
            <person name="Schijlen E."/>
            <person name="Repin R."/>
            <person name="Schilthuizen M."/>
            <person name="Schranz E."/>
            <person name="Heidstra R."/>
            <person name="Miyata K."/>
            <person name="Fedorova E."/>
            <person name="Kohlen W."/>
            <person name="Bisseling T."/>
            <person name="Smit S."/>
            <person name="Geurts R."/>
        </authorList>
    </citation>
    <scope>NUCLEOTIDE SEQUENCE [LARGE SCALE GENOMIC DNA]</scope>
    <source>
        <strain evidence="2">cv. RG33-2</strain>
    </source>
</reference>
<dbReference type="InterPro" id="IPR012340">
    <property type="entry name" value="NA-bd_OB-fold"/>
</dbReference>
<dbReference type="SUPFAM" id="SSF50249">
    <property type="entry name" value="Nucleic acid-binding proteins"/>
    <property type="match status" value="1"/>
</dbReference>
<dbReference type="GO" id="GO:0005666">
    <property type="term" value="C:RNA polymerase III complex"/>
    <property type="evidence" value="ECO:0007669"/>
    <property type="project" value="TreeGrafter"/>
</dbReference>
<protein>
    <submittedName>
        <fullName evidence="1">RNA polymerase, Rpb</fullName>
    </submittedName>
</protein>
<dbReference type="GO" id="GO:0003899">
    <property type="term" value="F:DNA-directed RNA polymerase activity"/>
    <property type="evidence" value="ECO:0007669"/>
    <property type="project" value="InterPro"/>
</dbReference>
<accession>A0A2P5BZM1</accession>
<dbReference type="PANTHER" id="PTHR10917:SF1">
    <property type="entry name" value="DNA-DIRECTED RNA POLYMERASE I, II"/>
    <property type="match status" value="1"/>
</dbReference>
<dbReference type="Pfam" id="PF03870">
    <property type="entry name" value="RNA_pol_Rpb8"/>
    <property type="match status" value="1"/>
</dbReference>
<keyword evidence="2" id="KW-1185">Reference proteome</keyword>
<dbReference type="AlphaFoldDB" id="A0A2P5BZM1"/>
<dbReference type="GO" id="GO:0005736">
    <property type="term" value="C:RNA polymerase I complex"/>
    <property type="evidence" value="ECO:0007669"/>
    <property type="project" value="TreeGrafter"/>
</dbReference>
<organism evidence="1 2">
    <name type="scientific">Trema orientale</name>
    <name type="common">Charcoal tree</name>
    <name type="synonym">Celtis orientalis</name>
    <dbReference type="NCBI Taxonomy" id="63057"/>
    <lineage>
        <taxon>Eukaryota</taxon>
        <taxon>Viridiplantae</taxon>
        <taxon>Streptophyta</taxon>
        <taxon>Embryophyta</taxon>
        <taxon>Tracheophyta</taxon>
        <taxon>Spermatophyta</taxon>
        <taxon>Magnoliopsida</taxon>
        <taxon>eudicotyledons</taxon>
        <taxon>Gunneridae</taxon>
        <taxon>Pentapetalae</taxon>
        <taxon>rosids</taxon>
        <taxon>fabids</taxon>
        <taxon>Rosales</taxon>
        <taxon>Cannabaceae</taxon>
        <taxon>Trema</taxon>
    </lineage>
</organism>
<dbReference type="OrthoDB" id="20018at2759"/>
<dbReference type="PANTHER" id="PTHR10917">
    <property type="entry name" value="DNA-DIRECTED RNA POLYMERASES I, II, AND III SUBUNIT RPABC3"/>
    <property type="match status" value="1"/>
</dbReference>
<dbReference type="GO" id="GO:0005665">
    <property type="term" value="C:RNA polymerase II, core complex"/>
    <property type="evidence" value="ECO:0007669"/>
    <property type="project" value="TreeGrafter"/>
</dbReference>
<sequence>MKCPNHLLSPCSVLHFQVEQKSLLDKFEYIMHGLVYNLAEDGSGSEFKVGIYASFGGLQMLLKGDPSCCTEFKRDQKLFLLIRKVPHNFVTE</sequence>
<dbReference type="InParanoid" id="A0A2P5BZM1"/>
<evidence type="ECO:0000313" key="2">
    <source>
        <dbReference type="Proteomes" id="UP000237000"/>
    </source>
</evidence>
<dbReference type="InterPro" id="IPR005570">
    <property type="entry name" value="RPABC3"/>
</dbReference>
<dbReference type="SMART" id="SM00658">
    <property type="entry name" value="RPOL8c"/>
    <property type="match status" value="1"/>
</dbReference>
<comment type="caution">
    <text evidence="1">The sequence shown here is derived from an EMBL/GenBank/DDBJ whole genome shotgun (WGS) entry which is preliminary data.</text>
</comment>
<dbReference type="EMBL" id="JXTC01000435">
    <property type="protein sequence ID" value="PON54195.1"/>
    <property type="molecule type" value="Genomic_DNA"/>
</dbReference>
<dbReference type="STRING" id="63057.A0A2P5BZM1"/>
<name>A0A2P5BZM1_TREOI</name>
<proteinExistence type="predicted"/>
<dbReference type="Gene3D" id="2.40.50.140">
    <property type="entry name" value="Nucleic acid-binding proteins"/>
    <property type="match status" value="1"/>
</dbReference>